<dbReference type="Gene3D" id="1.20.142.10">
    <property type="entry name" value="Poly(ADP-ribose) polymerase, regulatory domain"/>
    <property type="match status" value="1"/>
</dbReference>
<keyword evidence="14" id="KW-0805">Transcription regulation</keyword>
<dbReference type="InterPro" id="IPR058904">
    <property type="entry name" value="PARP4_MVP-ID"/>
</dbReference>
<feature type="region of interest" description="Disordered" evidence="25">
    <location>
        <begin position="1818"/>
        <end position="2124"/>
    </location>
</feature>
<evidence type="ECO:0000256" key="6">
    <source>
        <dbReference type="ARBA" id="ARBA00022454"/>
    </source>
</evidence>
<dbReference type="SMART" id="SM00298">
    <property type="entry name" value="CHROMO"/>
    <property type="match status" value="1"/>
</dbReference>
<evidence type="ECO:0000256" key="24">
    <source>
        <dbReference type="RuleBase" id="RU362114"/>
    </source>
</evidence>
<feature type="domain" description="BRCT" evidence="27">
    <location>
        <begin position="54"/>
        <end position="147"/>
    </location>
</feature>
<evidence type="ECO:0000256" key="21">
    <source>
        <dbReference type="ARBA" id="ARBA00055359"/>
    </source>
</evidence>
<feature type="domain" description="PARP alpha-helical" evidence="30">
    <location>
        <begin position="296"/>
        <end position="424"/>
    </location>
</feature>
<evidence type="ECO:0000256" key="3">
    <source>
        <dbReference type="ARBA" id="ARBA00004123"/>
    </source>
</evidence>
<dbReference type="Gene3D" id="3.90.228.10">
    <property type="match status" value="1"/>
</dbReference>
<feature type="repeat" description="ANK" evidence="23">
    <location>
        <begin position="2285"/>
        <end position="2317"/>
    </location>
</feature>
<evidence type="ECO:0000256" key="10">
    <source>
        <dbReference type="ARBA" id="ARBA00022676"/>
    </source>
</evidence>
<dbReference type="Pfam" id="PF08487">
    <property type="entry name" value="VIT"/>
    <property type="match status" value="1"/>
</dbReference>
<dbReference type="SMART" id="SM00292">
    <property type="entry name" value="BRCT"/>
    <property type="match status" value="1"/>
</dbReference>
<dbReference type="FunFam" id="3.90.228.10:FF:000013">
    <property type="entry name" value="Poly [ADP-ribose] polymerase"/>
    <property type="match status" value="1"/>
</dbReference>
<dbReference type="SUPFAM" id="SSF47587">
    <property type="entry name" value="Domain of poly(ADP-ribose) polymerase"/>
    <property type="match status" value="1"/>
</dbReference>
<keyword evidence="8" id="KW-0963">Cytoplasm</keyword>
<dbReference type="Gene3D" id="2.40.50.40">
    <property type="match status" value="1"/>
</dbReference>
<comment type="subcellular location">
    <subcellularLocation>
        <location evidence="4">Chromosome</location>
    </subcellularLocation>
    <subcellularLocation>
        <location evidence="5">Cytoplasm</location>
    </subcellularLocation>
    <subcellularLocation>
        <location evidence="3">Nucleus</location>
    </subcellularLocation>
</comment>
<dbReference type="InterPro" id="IPR023779">
    <property type="entry name" value="Chromodomain_CS"/>
</dbReference>
<evidence type="ECO:0000256" key="23">
    <source>
        <dbReference type="PROSITE-ProRule" id="PRU00023"/>
    </source>
</evidence>
<evidence type="ECO:0000313" key="32">
    <source>
        <dbReference type="EMBL" id="VFV32138.1"/>
    </source>
</evidence>
<feature type="compositionally biased region" description="Basic and acidic residues" evidence="25">
    <location>
        <begin position="2049"/>
        <end position="2062"/>
    </location>
</feature>
<evidence type="ECO:0000256" key="22">
    <source>
        <dbReference type="ARBA" id="ARBA00063924"/>
    </source>
</evidence>
<evidence type="ECO:0000256" key="1">
    <source>
        <dbReference type="ARBA" id="ARBA00000438"/>
    </source>
</evidence>
<proteinExistence type="inferred from homology"/>
<evidence type="ECO:0000256" key="16">
    <source>
        <dbReference type="ARBA" id="ARBA00023043"/>
    </source>
</evidence>
<dbReference type="EMBL" id="CAAGRJ010016535">
    <property type="protein sequence ID" value="VFV32138.1"/>
    <property type="molecule type" value="Genomic_DNA"/>
</dbReference>
<dbReference type="Pfam" id="PF26156">
    <property type="entry name" value="PARP4_MVP-ID"/>
    <property type="match status" value="1"/>
</dbReference>
<dbReference type="InterPro" id="IPR016197">
    <property type="entry name" value="Chromo-like_dom_sf"/>
</dbReference>
<comment type="similarity">
    <text evidence="20">Belongs to the ARTD/PARP family.</text>
</comment>
<dbReference type="InterPro" id="IPR036420">
    <property type="entry name" value="BRCT_dom_sf"/>
</dbReference>
<feature type="compositionally biased region" description="Basic and acidic residues" evidence="25">
    <location>
        <begin position="2077"/>
        <end position="2124"/>
    </location>
</feature>
<dbReference type="InterPro" id="IPR000953">
    <property type="entry name" value="Chromo/chromo_shadow_dom"/>
</dbReference>
<dbReference type="Gene3D" id="1.25.40.20">
    <property type="entry name" value="Ankyrin repeat-containing domain"/>
    <property type="match status" value="1"/>
</dbReference>
<feature type="compositionally biased region" description="Low complexity" evidence="25">
    <location>
        <begin position="1945"/>
        <end position="1955"/>
    </location>
</feature>
<keyword evidence="6" id="KW-0158">Chromosome</keyword>
<evidence type="ECO:0000256" key="5">
    <source>
        <dbReference type="ARBA" id="ARBA00004496"/>
    </source>
</evidence>
<comment type="function">
    <text evidence="21">Mono-ADP-ribosyltransferase that mediates mono-ADP-ribosylation of target proteins.</text>
</comment>
<evidence type="ECO:0000256" key="25">
    <source>
        <dbReference type="SAM" id="MobiDB-lite"/>
    </source>
</evidence>
<dbReference type="PROSITE" id="PS50013">
    <property type="entry name" value="CHROMO_2"/>
    <property type="match status" value="1"/>
</dbReference>
<evidence type="ECO:0000259" key="27">
    <source>
        <dbReference type="PROSITE" id="PS50172"/>
    </source>
</evidence>
<keyword evidence="10 24" id="KW-0328">Glycosyltransferase</keyword>
<feature type="compositionally biased region" description="Basic and acidic residues" evidence="25">
    <location>
        <begin position="1845"/>
        <end position="1855"/>
    </location>
</feature>
<keyword evidence="18" id="KW-0539">Nucleus</keyword>
<dbReference type="FunFam" id="3.40.50.10190:FF:000065">
    <property type="entry name" value="Poly [ADP-ribose] polymerase"/>
    <property type="match status" value="1"/>
</dbReference>
<evidence type="ECO:0000256" key="20">
    <source>
        <dbReference type="ARBA" id="ARBA00024347"/>
    </source>
</evidence>
<dbReference type="FunFam" id="2.40.50.40:FF:000022">
    <property type="entry name" value="M-phase phosphoprotein 8"/>
    <property type="match status" value="1"/>
</dbReference>
<gene>
    <name evidence="32" type="ORF">LYPA_23C007133</name>
</gene>
<evidence type="ECO:0000256" key="19">
    <source>
        <dbReference type="ARBA" id="ARBA00023274"/>
    </source>
</evidence>
<evidence type="ECO:0000256" key="14">
    <source>
        <dbReference type="ARBA" id="ARBA00023015"/>
    </source>
</evidence>
<evidence type="ECO:0000256" key="2">
    <source>
        <dbReference type="ARBA" id="ARBA00000459"/>
    </source>
</evidence>
<dbReference type="SMART" id="SM00248">
    <property type="entry name" value="ANK"/>
    <property type="match status" value="4"/>
</dbReference>
<evidence type="ECO:0000256" key="13">
    <source>
        <dbReference type="ARBA" id="ARBA00022737"/>
    </source>
</evidence>
<evidence type="ECO:0000259" key="31">
    <source>
        <dbReference type="PROSITE" id="PS51468"/>
    </source>
</evidence>
<feature type="compositionally biased region" description="Basic and acidic residues" evidence="25">
    <location>
        <begin position="1967"/>
        <end position="1987"/>
    </location>
</feature>
<dbReference type="GO" id="GO:0003950">
    <property type="term" value="F:NAD+ poly-ADP-ribosyltransferase activity"/>
    <property type="evidence" value="ECO:0007669"/>
    <property type="project" value="UniProtKB-UniRule"/>
</dbReference>
<dbReference type="SUPFAM" id="SSF53300">
    <property type="entry name" value="vWA-like"/>
    <property type="match status" value="1"/>
</dbReference>
<feature type="compositionally biased region" description="Basic and acidic residues" evidence="25">
    <location>
        <begin position="1863"/>
        <end position="1872"/>
    </location>
</feature>
<dbReference type="GO" id="GO:0005694">
    <property type="term" value="C:chromosome"/>
    <property type="evidence" value="ECO:0007669"/>
    <property type="project" value="UniProtKB-SubCell"/>
</dbReference>
<evidence type="ECO:0000259" key="26">
    <source>
        <dbReference type="PROSITE" id="PS50013"/>
    </source>
</evidence>
<keyword evidence="12" id="KW-0548">Nucleotidyltransferase</keyword>
<evidence type="ECO:0000256" key="18">
    <source>
        <dbReference type="ARBA" id="ARBA00023242"/>
    </source>
</evidence>
<dbReference type="Pfam" id="PF00644">
    <property type="entry name" value="PARP"/>
    <property type="match status" value="1"/>
</dbReference>
<dbReference type="CDD" id="cd17726">
    <property type="entry name" value="BRCT_PARP4_like"/>
    <property type="match status" value="1"/>
</dbReference>
<feature type="region of interest" description="Disordered" evidence="25">
    <location>
        <begin position="1702"/>
        <end position="1742"/>
    </location>
</feature>
<dbReference type="GO" id="GO:0005654">
    <property type="term" value="C:nucleoplasm"/>
    <property type="evidence" value="ECO:0007669"/>
    <property type="project" value="UniProtKB-ARBA"/>
</dbReference>
<keyword evidence="13" id="KW-0677">Repeat</keyword>
<dbReference type="PROSITE" id="PS50297">
    <property type="entry name" value="ANK_REP_REGION"/>
    <property type="match status" value="2"/>
</dbReference>
<dbReference type="GO" id="GO:0140807">
    <property type="term" value="F:NAD+-protein-glutamate ADP-ribosyltransferase activity"/>
    <property type="evidence" value="ECO:0007669"/>
    <property type="project" value="RHEA"/>
</dbReference>
<dbReference type="Pfam" id="PF13768">
    <property type="entry name" value="VWA_3"/>
    <property type="match status" value="1"/>
</dbReference>
<dbReference type="Pfam" id="PF12796">
    <property type="entry name" value="Ank_2"/>
    <property type="match status" value="1"/>
</dbReference>
<dbReference type="FunFam" id="3.40.50.410:FF:000083">
    <property type="entry name" value="Poly [ADP-ribose] polymerase"/>
    <property type="match status" value="1"/>
</dbReference>
<evidence type="ECO:0000256" key="9">
    <source>
        <dbReference type="ARBA" id="ARBA00022553"/>
    </source>
</evidence>
<dbReference type="PROSITE" id="PS51060">
    <property type="entry name" value="PARP_ALPHA_HD"/>
    <property type="match status" value="1"/>
</dbReference>
<feature type="domain" description="VWFA" evidence="28">
    <location>
        <begin position="930"/>
        <end position="1100"/>
    </location>
</feature>
<dbReference type="GO" id="GO:0016779">
    <property type="term" value="F:nucleotidyltransferase activity"/>
    <property type="evidence" value="ECO:0007669"/>
    <property type="project" value="UniProtKB-KW"/>
</dbReference>
<keyword evidence="16 23" id="KW-0040">ANK repeat</keyword>
<organism evidence="32 33">
    <name type="scientific">Lynx pardinus</name>
    <name type="common">Iberian lynx</name>
    <name type="synonym">Felis pardina</name>
    <dbReference type="NCBI Taxonomy" id="191816"/>
    <lineage>
        <taxon>Eukaryota</taxon>
        <taxon>Metazoa</taxon>
        <taxon>Chordata</taxon>
        <taxon>Craniata</taxon>
        <taxon>Vertebrata</taxon>
        <taxon>Euteleostomi</taxon>
        <taxon>Mammalia</taxon>
        <taxon>Eutheria</taxon>
        <taxon>Laurasiatheria</taxon>
        <taxon>Carnivora</taxon>
        <taxon>Feliformia</taxon>
        <taxon>Felidae</taxon>
        <taxon>Felinae</taxon>
        <taxon>Lynx</taxon>
    </lineage>
</organism>
<keyword evidence="17" id="KW-0804">Transcription</keyword>
<reference evidence="32 33" key="1">
    <citation type="submission" date="2019-01" db="EMBL/GenBank/DDBJ databases">
        <authorList>
            <person name="Alioto T."/>
            <person name="Alioto T."/>
        </authorList>
    </citation>
    <scope>NUCLEOTIDE SEQUENCE [LARGE SCALE GENOMIC DNA]</scope>
</reference>
<dbReference type="PROSITE" id="PS50088">
    <property type="entry name" value="ANK_REPEAT"/>
    <property type="match status" value="3"/>
</dbReference>
<dbReference type="InterPro" id="IPR004102">
    <property type="entry name" value="Poly(ADP-ribose)pol_reg_dom"/>
</dbReference>
<dbReference type="InterPro" id="IPR036465">
    <property type="entry name" value="vWFA_dom_sf"/>
</dbReference>
<dbReference type="Pfam" id="PF00385">
    <property type="entry name" value="Chromo"/>
    <property type="match status" value="1"/>
</dbReference>
<evidence type="ECO:0000256" key="12">
    <source>
        <dbReference type="ARBA" id="ARBA00022695"/>
    </source>
</evidence>
<dbReference type="Proteomes" id="UP000386466">
    <property type="component" value="Unassembled WGS sequence"/>
</dbReference>
<dbReference type="FunFam" id="1.25.40.20:FF:000132">
    <property type="entry name" value="M-phase phosphoprotein 8 isoform X1"/>
    <property type="match status" value="1"/>
</dbReference>
<keyword evidence="15 24" id="KW-0520">NAD</keyword>
<dbReference type="InterPro" id="IPR036770">
    <property type="entry name" value="Ankyrin_rpt-contain_sf"/>
</dbReference>
<keyword evidence="9" id="KW-0597">Phosphoprotein</keyword>
<evidence type="ECO:0000256" key="7">
    <source>
        <dbReference type="ARBA" id="ARBA00022481"/>
    </source>
</evidence>
<dbReference type="PROSITE" id="PS00598">
    <property type="entry name" value="CHROMO_1"/>
    <property type="match status" value="1"/>
</dbReference>
<dbReference type="InterPro" id="IPR058905">
    <property type="entry name" value="WGR-like_PARP4"/>
</dbReference>
<dbReference type="SUPFAM" id="SSF52113">
    <property type="entry name" value="BRCT domain"/>
    <property type="match status" value="1"/>
</dbReference>
<dbReference type="GO" id="GO:1990904">
    <property type="term" value="C:ribonucleoprotein complex"/>
    <property type="evidence" value="ECO:0007669"/>
    <property type="project" value="UniProtKB-KW"/>
</dbReference>
<evidence type="ECO:0000256" key="15">
    <source>
        <dbReference type="ARBA" id="ARBA00023027"/>
    </source>
</evidence>
<dbReference type="SUPFAM" id="SSF54160">
    <property type="entry name" value="Chromo domain-like"/>
    <property type="match status" value="1"/>
</dbReference>
<feature type="domain" description="Chromo" evidence="26">
    <location>
        <begin position="1745"/>
        <end position="1804"/>
    </location>
</feature>
<feature type="region of interest" description="Disordered" evidence="25">
    <location>
        <begin position="144"/>
        <end position="182"/>
    </location>
</feature>
<feature type="repeat" description="ANK" evidence="23">
    <location>
        <begin position="2351"/>
        <end position="2383"/>
    </location>
</feature>
<dbReference type="InterPro" id="IPR013694">
    <property type="entry name" value="VIT"/>
</dbReference>
<feature type="domain" description="VIT" evidence="31">
    <location>
        <begin position="661"/>
        <end position="789"/>
    </location>
</feature>
<evidence type="ECO:0000259" key="29">
    <source>
        <dbReference type="PROSITE" id="PS51059"/>
    </source>
</evidence>
<dbReference type="PROSITE" id="PS51468">
    <property type="entry name" value="VIT"/>
    <property type="match status" value="1"/>
</dbReference>
<dbReference type="CDD" id="cd18633">
    <property type="entry name" value="CD_MMP8"/>
    <property type="match status" value="1"/>
</dbReference>
<dbReference type="InterPro" id="IPR031273">
    <property type="entry name" value="PARP4"/>
</dbReference>
<dbReference type="Gene3D" id="3.40.50.10190">
    <property type="entry name" value="BRCT domain"/>
    <property type="match status" value="1"/>
</dbReference>
<feature type="compositionally biased region" description="Polar residues" evidence="25">
    <location>
        <begin position="1818"/>
        <end position="1827"/>
    </location>
</feature>
<dbReference type="Pfam" id="PF26166">
    <property type="entry name" value="WGR-like_PARP4"/>
    <property type="match status" value="1"/>
</dbReference>
<dbReference type="PROSITE" id="PS50172">
    <property type="entry name" value="BRCT"/>
    <property type="match status" value="1"/>
</dbReference>
<protein>
    <recommendedName>
        <fullName evidence="24">Poly [ADP-ribose] polymerase</fullName>
        <shortName evidence="24">PARP</shortName>
        <ecNumber evidence="24">2.4.2.-</ecNumber>
    </recommendedName>
</protein>
<feature type="compositionally biased region" description="Polar residues" evidence="25">
    <location>
        <begin position="1401"/>
        <end position="1418"/>
    </location>
</feature>
<dbReference type="PROSITE" id="PS51059">
    <property type="entry name" value="PARP_CATALYTIC"/>
    <property type="match status" value="1"/>
</dbReference>
<dbReference type="SUPFAM" id="SSF48403">
    <property type="entry name" value="Ankyrin repeat"/>
    <property type="match status" value="1"/>
</dbReference>
<dbReference type="SMART" id="SM00609">
    <property type="entry name" value="VIT"/>
    <property type="match status" value="1"/>
</dbReference>
<name>A0A485NJC4_LYNPA</name>
<dbReference type="InterPro" id="IPR023780">
    <property type="entry name" value="Chromo_domain"/>
</dbReference>
<feature type="domain" description="PARP catalytic" evidence="29">
    <location>
        <begin position="423"/>
        <end position="627"/>
    </location>
</feature>
<evidence type="ECO:0000256" key="4">
    <source>
        <dbReference type="ARBA" id="ARBA00004286"/>
    </source>
</evidence>
<feature type="region of interest" description="Disordered" evidence="25">
    <location>
        <begin position="1401"/>
        <end position="1421"/>
    </location>
</feature>
<keyword evidence="7" id="KW-0488">Methylation</keyword>
<dbReference type="Pfam" id="PF00023">
    <property type="entry name" value="Ank"/>
    <property type="match status" value="1"/>
</dbReference>
<dbReference type="CDD" id="cd01437">
    <property type="entry name" value="parp_like"/>
    <property type="match status" value="1"/>
</dbReference>
<comment type="subunit">
    <text evidence="22">Component of the vault ribonucleoprotein particle, at least composed of MVP, PARP4 and one or more vault RNAs (vRNAs). Interacts with TEP1.</text>
</comment>
<dbReference type="InterPro" id="IPR002110">
    <property type="entry name" value="Ankyrin_rpt"/>
</dbReference>
<dbReference type="Pfam" id="PF00533">
    <property type="entry name" value="BRCT"/>
    <property type="match status" value="1"/>
</dbReference>
<dbReference type="SMART" id="SM00327">
    <property type="entry name" value="VWA"/>
    <property type="match status" value="1"/>
</dbReference>
<dbReference type="SUPFAM" id="SSF56399">
    <property type="entry name" value="ADP-ribosylation"/>
    <property type="match status" value="1"/>
</dbReference>
<dbReference type="PROSITE" id="PS50234">
    <property type="entry name" value="VWFA"/>
    <property type="match status" value="1"/>
</dbReference>
<evidence type="ECO:0000259" key="30">
    <source>
        <dbReference type="PROSITE" id="PS51060"/>
    </source>
</evidence>
<dbReference type="PANTHER" id="PTHR46530:SF1">
    <property type="entry name" value="PROTEIN MONO-ADP-RIBOSYLTRANSFERASE PARP4"/>
    <property type="match status" value="1"/>
</dbReference>
<comment type="catalytic activity">
    <reaction evidence="2">
        <text>L-glutamyl-[protein] + NAD(+) = 5-O-(ADP-D-ribosyl)-L-glutamyl-[protein] + nicotinamide</text>
        <dbReference type="Rhea" id="RHEA:58224"/>
        <dbReference type="Rhea" id="RHEA-COMP:10208"/>
        <dbReference type="Rhea" id="RHEA-COMP:15089"/>
        <dbReference type="ChEBI" id="CHEBI:17154"/>
        <dbReference type="ChEBI" id="CHEBI:29973"/>
        <dbReference type="ChEBI" id="CHEBI:57540"/>
        <dbReference type="ChEBI" id="CHEBI:142540"/>
    </reaction>
</comment>
<dbReference type="InterPro" id="IPR036616">
    <property type="entry name" value="Poly(ADP-ribose)pol_reg_dom_sf"/>
</dbReference>
<feature type="compositionally biased region" description="Basic and acidic residues" evidence="25">
    <location>
        <begin position="1888"/>
        <end position="1935"/>
    </location>
</feature>
<dbReference type="InterPro" id="IPR002035">
    <property type="entry name" value="VWF_A"/>
</dbReference>
<dbReference type="GO" id="GO:0140806">
    <property type="term" value="F:NAD+-protein-aspartate ADP-ribosyltransferase activity"/>
    <property type="evidence" value="ECO:0007669"/>
    <property type="project" value="RHEA"/>
</dbReference>
<feature type="compositionally biased region" description="Basic and acidic residues" evidence="25">
    <location>
        <begin position="2022"/>
        <end position="2042"/>
    </location>
</feature>
<dbReference type="GO" id="GO:0005737">
    <property type="term" value="C:cytoplasm"/>
    <property type="evidence" value="ECO:0007669"/>
    <property type="project" value="UniProtKB-SubCell"/>
</dbReference>
<dbReference type="PANTHER" id="PTHR46530">
    <property type="entry name" value="PROTEIN MONO-ADP-RIBOSYLTRANSFERASE PARP4"/>
    <property type="match status" value="1"/>
</dbReference>
<evidence type="ECO:0000259" key="28">
    <source>
        <dbReference type="PROSITE" id="PS50234"/>
    </source>
</evidence>
<dbReference type="InterPro" id="IPR012317">
    <property type="entry name" value="Poly(ADP-ribose)pol_cat_dom"/>
</dbReference>
<keyword evidence="11 24" id="KW-0808">Transferase</keyword>
<sequence>MTGLRKDRKQTNFTLSRTHCVPRASEQLFEVKPKPQALGVTVLTGTHQTKVNGMTVGIFANCTFCLKVKHLPRQQKKKLQNDIKENGGKFSFLLNPQCTHIILDNADVLSQYQLNSIQKNHIHITNPDFIWESIKERRLLDVTNYDPNKSPDITPPPCQKASSSEMTTDDLSQDNSTEKENVVELTESYTENAGIPHFPQDFEVAKYNTLEKVGAEGGKAVAVVELQCSREEPGDAAFLISAHFLSATGVKTRRHFSVKKTSADASEHYENYIEELKKQGFLLREYFTPEATQLASEKLQALLLEEVMNSSTLSKEVSDLVEMVWAEALGHLEHTLLKPANRISLNDVSKAEGVLLLVKAALKNGETEEQLQNMMTEFYRLIPHRGTATEEVNLRLLAKKEDLCQLIRDMVNVCETNLSRPNPPSLAKYRALRCKIEHVEQNTEEFFRVRKEVLQNNHSTGPVDILQIFRVGRVNEATEFLSRLGNVKSLLHGSPVQSFVGILSRGLLLPKVVEDRGTKRTDTGNLGSGIYFSDSLSTGIKYSHPGETDGTRLLAVCDVALGKCADLHRKDFSLSEAPPGYDSVHGVRATATVTTDFEDDEFVVYKTNQIKLKYIIKFCLPGDEIKDFHPCNTTELEESRPEFSNFSKVEDYQLQDAKPFGNIKSGLQDFSGNSVPLEEVHIKGRIIDFVAQVIVFQTYTNQSSVPIEAKYIFPLDDKAAVCGFEAFINGKHIVGEVKEKEAAHREYREAISQGHGAYLMDQEAPDVFTVSVGNLPPKGKVLIKITYIMELSIQGTRAVFFMPATVAPWQQDRALNENSQDTVEKIYVKEIGTKQSFSLCMSIEMPYVIEFISSDTHELRQKSTDCKAVISTMDGSSLDSSGFSLHVGLSDAHLPRMWVEKHPEKESEACMLVFQPDLDITLPDLAENNEVIICLDCSASMEGATFLQAKQIALYALSLVGKKQKINIVKFGTGYKELFSYPKYITSNNVPTEFIMSATPTMGNTDFWKTLRYLNLLYPSRGLRNILLISDGHLQNESLTLQLVKRNVQHTRLFSCGIGSTANRHILRTLSQYGAGVFEYFNSKSKHSWKKQIEDQMTRLHSPSCHSVSVKWQQLSADAPEPLQAPAQVQSLFLNHRLLVYGFIPHCTQATLCALIQEKEFSTMVSTTELQKTTGTMIHKLTARALIRDYEDGILHENETNHEMKKQMLKSLIIKLSEENSLITQFTSFVAVEKRDGKEAPSPNIPNIMELIAKEDVDFLPYMSWQEEQPDASVVQPLSAFSTRNEELRHHLTNRKLGSPKLEVFEDFEKGCFSSPLSEKSLTLNFACEDVEMPLDISQMDSLQQTGTEPLYRSDPFLKQGACSISAAHRLACLEVEPVIGSRFHCPSHLHRSKVCLASPASSEQSGPSENDQDLQTDSCSDSSLESSAAFRLSLLPLSSFACVPYSGDSCKFGQVDLPDSYQGHKTDNCASNSLELDSPPQPNTFFSPPTVPSSGLSREFDFHYPSGSPLYFQNSSVHSSTAYKPQIDLFANTELEASSANVCAIISSSTSSNGHFSETKNVETPRFQKRRLAKSVLTGSAFTASFQAQKDEQSWMNFVPWTKLFSLQTEDGFWKLTSELGFILNLNTNILNSFLEQKGIRSLGIKGSERLLDLIATFLVLQFLRTKLEQKGIVFKSLMKLDDASISRNIPWAFEEIKKASADSNGESPEVEGEGVGAVGQEKDAATKGAEAVGDSEEDGEDVFEVEKILDMKTEGGKILYKVRWKGYTSDDDTWEPEIHLEDCKEVLLEFRKKVVENKAKPVKKDIQKLSLNNDIFEANSDSDQQSETKEDTSPKKKKKKLRHREEKSPDDLKKKKAKTGKLKDKSKPDLESSSESLVFDLRTKKRISEAKEEIKESKKPKKEDTKETKELKKVKKGEGRDLKAKIREDSKENRKTKKEKCVESQLESESSVLNDSPSQEDDNEDFHSDNREEKQKIKSAKDKAGQDAIQDVFDKQPDGSVSADEDADVKAKRKRKKLRKTEELRESKTLENRNLFLEKKPVHKKQRSQDRGRSTTELDKLIPAPAQTQKSSRAGVEERGLRSTDSAGEEKEIKKNEPKEKYQKRQDLDKEEKGRKEPKGLKTFKEIRNAFDLFKLTPEEKNDFPETNRKREEIPLDYKITEDHKTKENKQLLKERRNTRDETDTWAYIAAEGDQEVLDSMSQADENSDGRQQILSLGMDLKLEWMKLEDFQKHLDGEDESFTTADAIPSNLLRDAVKNGDYIAVKVALNSNEDYNLDQEDSSGMTLVMLAAAGGQDDLLRLLIRKGAKVNGRQKNGTTALIHAAEKNFLTTVAILLEAGAFVNVQQSNGETALMKACKRGNSDIVRLVIECGADCNILSKHQNSALHFAKQCNNVLVYDLLKNHLETLSRVAEETIRDYFEARLALLEPIFPIACHRLCEGPDFSTDFNYKPPQNIPEGSGILLFIFHANFLGKEVIARLCGPCSVQAVVLNDKFQLPVFLDSHFVYSFSPATGLNKLFIRLTEAPSAKVKLLIGAYRVQLQ</sequence>
<keyword evidence="33" id="KW-1185">Reference proteome</keyword>
<evidence type="ECO:0000256" key="17">
    <source>
        <dbReference type="ARBA" id="ARBA00023163"/>
    </source>
</evidence>
<evidence type="ECO:0000256" key="11">
    <source>
        <dbReference type="ARBA" id="ARBA00022679"/>
    </source>
</evidence>
<dbReference type="EC" id="2.4.2.-" evidence="24"/>
<dbReference type="GO" id="GO:0005819">
    <property type="term" value="C:spindle"/>
    <property type="evidence" value="ECO:0007669"/>
    <property type="project" value="UniProtKB-ARBA"/>
</dbReference>
<dbReference type="Gene3D" id="3.40.50.410">
    <property type="entry name" value="von Willebrand factor, type A domain"/>
    <property type="match status" value="1"/>
</dbReference>
<evidence type="ECO:0000313" key="33">
    <source>
        <dbReference type="Proteomes" id="UP000386466"/>
    </source>
</evidence>
<dbReference type="InterPro" id="IPR001357">
    <property type="entry name" value="BRCT_dom"/>
</dbReference>
<keyword evidence="19" id="KW-0687">Ribonucleoprotein</keyword>
<feature type="repeat" description="ANK" evidence="23">
    <location>
        <begin position="2318"/>
        <end position="2350"/>
    </location>
</feature>
<comment type="catalytic activity">
    <reaction evidence="1">
        <text>L-aspartyl-[protein] + NAD(+) = 4-O-(ADP-D-ribosyl)-L-aspartyl-[protein] + nicotinamide</text>
        <dbReference type="Rhea" id="RHEA:54424"/>
        <dbReference type="Rhea" id="RHEA-COMP:9867"/>
        <dbReference type="Rhea" id="RHEA-COMP:13832"/>
        <dbReference type="ChEBI" id="CHEBI:17154"/>
        <dbReference type="ChEBI" id="CHEBI:29961"/>
        <dbReference type="ChEBI" id="CHEBI:57540"/>
        <dbReference type="ChEBI" id="CHEBI:138102"/>
    </reaction>
</comment>
<accession>A0A485NJC4</accession>
<evidence type="ECO:0000256" key="8">
    <source>
        <dbReference type="ARBA" id="ARBA00022490"/>
    </source>
</evidence>